<dbReference type="Proteomes" id="UP000233399">
    <property type="component" value="Unassembled WGS sequence"/>
</dbReference>
<comment type="caution">
    <text evidence="1">The sequence shown here is derived from an EMBL/GenBank/DDBJ whole genome shotgun (WGS) entry which is preliminary data.</text>
</comment>
<evidence type="ECO:0008006" key="3">
    <source>
        <dbReference type="Google" id="ProtNLM"/>
    </source>
</evidence>
<name>A0A2N1IM84_9PSED</name>
<accession>A0A2N1IM84</accession>
<proteinExistence type="predicted"/>
<evidence type="ECO:0000313" key="2">
    <source>
        <dbReference type="Proteomes" id="UP000233399"/>
    </source>
</evidence>
<dbReference type="EMBL" id="PJCG01000061">
    <property type="protein sequence ID" value="PKI19376.1"/>
    <property type="molecule type" value="Genomic_DNA"/>
</dbReference>
<organism evidence="1 2">
    <name type="scientific">Pseudomonas monteilii</name>
    <dbReference type="NCBI Taxonomy" id="76759"/>
    <lineage>
        <taxon>Bacteria</taxon>
        <taxon>Pseudomonadati</taxon>
        <taxon>Pseudomonadota</taxon>
        <taxon>Gammaproteobacteria</taxon>
        <taxon>Pseudomonadales</taxon>
        <taxon>Pseudomonadaceae</taxon>
        <taxon>Pseudomonas</taxon>
    </lineage>
</organism>
<gene>
    <name evidence="1" type="ORF">CXB65_23085</name>
</gene>
<reference evidence="1 2" key="1">
    <citation type="submission" date="2017-12" db="EMBL/GenBank/DDBJ databases">
        <title>Isolation and characterization of an aerobic denitrifying Pseudomonas monteilii CY06 from aquaculture ponds.</title>
        <authorList>
            <person name="Ma Q."/>
            <person name="Cai Y."/>
            <person name="He Z."/>
        </authorList>
    </citation>
    <scope>NUCLEOTIDE SEQUENCE [LARGE SCALE GENOMIC DNA]</scope>
    <source>
        <strain evidence="1 2">CY06</strain>
    </source>
</reference>
<evidence type="ECO:0000313" key="1">
    <source>
        <dbReference type="EMBL" id="PKI19376.1"/>
    </source>
</evidence>
<dbReference type="AlphaFoldDB" id="A0A2N1IM84"/>
<protein>
    <recommendedName>
        <fullName evidence="3">YbjN domain-containing protein</fullName>
    </recommendedName>
</protein>
<dbReference type="RefSeq" id="WP_101196657.1">
    <property type="nucleotide sequence ID" value="NZ_PJCG01000061.1"/>
</dbReference>
<sequence>MASNDVRLSSKYEGLLTKLGYEVKGVYDWMVFFEDPGKYAYSLSFDGKSGKYISVGFGINIDEANASIEHRYAVVQFINEKMKFVKLHLDEKSAQFSCDHLLFDDANLAEIIDVSKYVMQTAYDEMIKKFAELGA</sequence>